<keyword evidence="1" id="KW-1133">Transmembrane helix</keyword>
<protein>
    <recommendedName>
        <fullName evidence="2">Minor capsid protein P9 transmembrane helices domain-containing protein</fullName>
    </recommendedName>
</protein>
<name>A0A6C0CGV4_9ZZZZ</name>
<sequence>MDEHEEVWVESPADLLKRLVLLPSRGNSFGAKVNALTRLLVVVVVVLAVLKWRYWPAILAIGIFLILFLYLLKEGKLEIEHFDEDMANLRHYTTPLSNLYAQGACEIEVVKDIPQVATTEEVKKQPHLMRKNPSPRDRPVVNIRRPKTAKIMVNPKDSGVKKDAYDQYQASYDYERAHAPPTLNYSGL</sequence>
<dbReference type="Pfam" id="PF19066">
    <property type="entry name" value="P9_TM"/>
    <property type="match status" value="1"/>
</dbReference>
<organism evidence="3">
    <name type="scientific">viral metagenome</name>
    <dbReference type="NCBI Taxonomy" id="1070528"/>
    <lineage>
        <taxon>unclassified sequences</taxon>
        <taxon>metagenomes</taxon>
        <taxon>organismal metagenomes</taxon>
    </lineage>
</organism>
<evidence type="ECO:0000256" key="1">
    <source>
        <dbReference type="SAM" id="Phobius"/>
    </source>
</evidence>
<evidence type="ECO:0000259" key="2">
    <source>
        <dbReference type="Pfam" id="PF19066"/>
    </source>
</evidence>
<feature type="transmembrane region" description="Helical" evidence="1">
    <location>
        <begin position="29"/>
        <end position="48"/>
    </location>
</feature>
<evidence type="ECO:0000313" key="3">
    <source>
        <dbReference type="EMBL" id="QHT03523.1"/>
    </source>
</evidence>
<feature type="transmembrane region" description="Helical" evidence="1">
    <location>
        <begin position="54"/>
        <end position="72"/>
    </location>
</feature>
<dbReference type="InterPro" id="IPR043915">
    <property type="entry name" value="P9_TM"/>
</dbReference>
<feature type="domain" description="Minor capsid protein P9 transmembrane helices" evidence="2">
    <location>
        <begin position="7"/>
        <end position="69"/>
    </location>
</feature>
<reference evidence="3" key="1">
    <citation type="journal article" date="2020" name="Nature">
        <title>Giant virus diversity and host interactions through global metagenomics.</title>
        <authorList>
            <person name="Schulz F."/>
            <person name="Roux S."/>
            <person name="Paez-Espino D."/>
            <person name="Jungbluth S."/>
            <person name="Walsh D.A."/>
            <person name="Denef V.J."/>
            <person name="McMahon K.D."/>
            <person name="Konstantinidis K.T."/>
            <person name="Eloe-Fadrosh E.A."/>
            <person name="Kyrpides N.C."/>
            <person name="Woyke T."/>
        </authorList>
    </citation>
    <scope>NUCLEOTIDE SEQUENCE</scope>
    <source>
        <strain evidence="3">GVMAG-M-3300021079-18</strain>
    </source>
</reference>
<keyword evidence="1" id="KW-0472">Membrane</keyword>
<keyword evidence="1" id="KW-0812">Transmembrane</keyword>
<dbReference type="EMBL" id="MN739412">
    <property type="protein sequence ID" value="QHT03523.1"/>
    <property type="molecule type" value="Genomic_DNA"/>
</dbReference>
<proteinExistence type="predicted"/>
<accession>A0A6C0CGV4</accession>
<dbReference type="AlphaFoldDB" id="A0A6C0CGV4"/>